<dbReference type="Proteomes" id="UP000318380">
    <property type="component" value="Unassembled WGS sequence"/>
</dbReference>
<feature type="domain" description="HTH arsR-type" evidence="1">
    <location>
        <begin position="1"/>
        <end position="90"/>
    </location>
</feature>
<dbReference type="InterPro" id="IPR011991">
    <property type="entry name" value="ArsR-like_HTH"/>
</dbReference>
<dbReference type="InterPro" id="IPR036388">
    <property type="entry name" value="WH-like_DNA-bd_sf"/>
</dbReference>
<evidence type="ECO:0000259" key="1">
    <source>
        <dbReference type="PROSITE" id="PS50987"/>
    </source>
</evidence>
<dbReference type="CDD" id="cd00090">
    <property type="entry name" value="HTH_ARSR"/>
    <property type="match status" value="1"/>
</dbReference>
<dbReference type="EMBL" id="VIVK01000001">
    <property type="protein sequence ID" value="TWD81433.1"/>
    <property type="molecule type" value="Genomic_DNA"/>
</dbReference>
<dbReference type="AlphaFoldDB" id="A0A561BRP4"/>
<dbReference type="NCBIfam" id="NF033788">
    <property type="entry name" value="HTH_metalloreg"/>
    <property type="match status" value="1"/>
</dbReference>
<dbReference type="PANTHER" id="PTHR38600:SF2">
    <property type="entry name" value="SLL0088 PROTEIN"/>
    <property type="match status" value="1"/>
</dbReference>
<reference evidence="2 3" key="1">
    <citation type="submission" date="2019-06" db="EMBL/GenBank/DDBJ databases">
        <title>Sequencing the genomes of 1000 actinobacteria strains.</title>
        <authorList>
            <person name="Klenk H.-P."/>
        </authorList>
    </citation>
    <scope>NUCLEOTIDE SEQUENCE [LARGE SCALE GENOMIC DNA]</scope>
    <source>
        <strain evidence="2 3">DSM 24683</strain>
    </source>
</reference>
<name>A0A561BRP4_9ACTN</name>
<dbReference type="GO" id="GO:0003700">
    <property type="term" value="F:DNA-binding transcription factor activity"/>
    <property type="evidence" value="ECO:0007669"/>
    <property type="project" value="InterPro"/>
</dbReference>
<evidence type="ECO:0000313" key="3">
    <source>
        <dbReference type="Proteomes" id="UP000318380"/>
    </source>
</evidence>
<dbReference type="SUPFAM" id="SSF46785">
    <property type="entry name" value="Winged helix' DNA-binding domain"/>
    <property type="match status" value="1"/>
</dbReference>
<dbReference type="PANTHER" id="PTHR38600">
    <property type="entry name" value="TRANSCRIPTIONAL REGULATORY PROTEIN"/>
    <property type="match status" value="1"/>
</dbReference>
<dbReference type="InterPro" id="IPR036390">
    <property type="entry name" value="WH_DNA-bd_sf"/>
</dbReference>
<evidence type="ECO:0000313" key="2">
    <source>
        <dbReference type="EMBL" id="TWD81433.1"/>
    </source>
</evidence>
<dbReference type="RefSeq" id="WP_145806272.1">
    <property type="nucleotide sequence ID" value="NZ_VIVK01000001.1"/>
</dbReference>
<dbReference type="PRINTS" id="PR00778">
    <property type="entry name" value="HTHARSR"/>
</dbReference>
<comment type="caution">
    <text evidence="2">The sequence shown here is derived from an EMBL/GenBank/DDBJ whole genome shotgun (WGS) entry which is preliminary data.</text>
</comment>
<organism evidence="2 3">
    <name type="scientific">Kribbella amoyensis</name>
    <dbReference type="NCBI Taxonomy" id="996641"/>
    <lineage>
        <taxon>Bacteria</taxon>
        <taxon>Bacillati</taxon>
        <taxon>Actinomycetota</taxon>
        <taxon>Actinomycetes</taxon>
        <taxon>Propionibacteriales</taxon>
        <taxon>Kribbellaceae</taxon>
        <taxon>Kribbella</taxon>
    </lineage>
</organism>
<dbReference type="OrthoDB" id="9806976at2"/>
<gene>
    <name evidence="2" type="ORF">FB561_2549</name>
</gene>
<sequence>MDRLSGVFGALADPTRREILRVLTRGDASVGELAAPFAMSQPAVSKHLKVLEQAGLITRTRRATARLSHLEAEPMREAVSWLMDYRAYWGESFDRLDDLLDELQDRTEPEDDR</sequence>
<dbReference type="Gene3D" id="1.10.10.10">
    <property type="entry name" value="Winged helix-like DNA-binding domain superfamily/Winged helix DNA-binding domain"/>
    <property type="match status" value="1"/>
</dbReference>
<keyword evidence="3" id="KW-1185">Reference proteome</keyword>
<keyword evidence="2" id="KW-0238">DNA-binding</keyword>
<dbReference type="InterPro" id="IPR001845">
    <property type="entry name" value="HTH_ArsR_DNA-bd_dom"/>
</dbReference>
<accession>A0A561BRP4</accession>
<dbReference type="GO" id="GO:0003677">
    <property type="term" value="F:DNA binding"/>
    <property type="evidence" value="ECO:0007669"/>
    <property type="project" value="UniProtKB-KW"/>
</dbReference>
<dbReference type="PROSITE" id="PS50987">
    <property type="entry name" value="HTH_ARSR_2"/>
    <property type="match status" value="1"/>
</dbReference>
<dbReference type="SMART" id="SM00418">
    <property type="entry name" value="HTH_ARSR"/>
    <property type="match status" value="1"/>
</dbReference>
<dbReference type="Pfam" id="PF01022">
    <property type="entry name" value="HTH_5"/>
    <property type="match status" value="1"/>
</dbReference>
<proteinExistence type="predicted"/>
<protein>
    <submittedName>
        <fullName evidence="2">DNA-binding transcriptional ArsR family regulator</fullName>
    </submittedName>
</protein>